<dbReference type="EMBL" id="JBHSBV010000002">
    <property type="protein sequence ID" value="MFC4200518.1"/>
    <property type="molecule type" value="Genomic_DNA"/>
</dbReference>
<dbReference type="EC" id="1.-.-.-" evidence="2"/>
<proteinExistence type="predicted"/>
<dbReference type="Pfam" id="PF01266">
    <property type="entry name" value="DAO"/>
    <property type="match status" value="1"/>
</dbReference>
<feature type="domain" description="FAD dependent oxidoreductase" evidence="1">
    <location>
        <begin position="36"/>
        <end position="391"/>
    </location>
</feature>
<evidence type="ECO:0000313" key="3">
    <source>
        <dbReference type="Proteomes" id="UP001595848"/>
    </source>
</evidence>
<reference evidence="3" key="1">
    <citation type="journal article" date="2019" name="Int. J. Syst. Evol. Microbiol.">
        <title>The Global Catalogue of Microorganisms (GCM) 10K type strain sequencing project: providing services to taxonomists for standard genome sequencing and annotation.</title>
        <authorList>
            <consortium name="The Broad Institute Genomics Platform"/>
            <consortium name="The Broad Institute Genome Sequencing Center for Infectious Disease"/>
            <person name="Wu L."/>
            <person name="Ma J."/>
        </authorList>
    </citation>
    <scope>NUCLEOTIDE SEQUENCE [LARGE SCALE GENOMIC DNA]</scope>
    <source>
        <strain evidence="3">LMG 24813</strain>
    </source>
</reference>
<evidence type="ECO:0000313" key="2">
    <source>
        <dbReference type="EMBL" id="MFC4200518.1"/>
    </source>
</evidence>
<sequence>MDAATQMPSHPNSVWAATANPRSNLPCLEDDIETEVAIIGGGYSGLSTAHHLSKAGVDCVVIEANDVGWGASGRNGGMAVLRYKKGFSELATLYGDETTHGLYRLVMEAVDTLEGIVREYSIDCGFSRYGHITAANGRKSVESLEADIAWLARRAGDHGARMLDAREMRQMVGTSVYPGGYLDPRAGGVHPLNYARGLGAALHGKGIPIYVSSPVESMERDHGGMVLSTRRGRVYAKKVVVTTNAYTDLMPLGTNLARRIVPVSTSVLATAPLPSELASSILPQGQLVTDNRHLVNYFRMLPGNRLLYGGRGDITGKESPDIYRGLHSMLVSTFPALKDTAIEFHWSGKVAVTLDDFPHFGKLGEKIFYSVGYGGRGVALTNLLGKLLARLVCGEAVDAGPMNKGRFNPIFMHRLRIPGMQMVAGYYGLLDKMERQA</sequence>
<dbReference type="InterPro" id="IPR006076">
    <property type="entry name" value="FAD-dep_OxRdtase"/>
</dbReference>
<dbReference type="Proteomes" id="UP001595848">
    <property type="component" value="Unassembled WGS sequence"/>
</dbReference>
<dbReference type="PANTHER" id="PTHR13847">
    <property type="entry name" value="SARCOSINE DEHYDROGENASE-RELATED"/>
    <property type="match status" value="1"/>
</dbReference>
<organism evidence="2 3">
    <name type="scientific">Candidimonas humi</name>
    <dbReference type="NCBI Taxonomy" id="683355"/>
    <lineage>
        <taxon>Bacteria</taxon>
        <taxon>Pseudomonadati</taxon>
        <taxon>Pseudomonadota</taxon>
        <taxon>Betaproteobacteria</taxon>
        <taxon>Burkholderiales</taxon>
        <taxon>Alcaligenaceae</taxon>
        <taxon>Candidimonas</taxon>
    </lineage>
</organism>
<evidence type="ECO:0000259" key="1">
    <source>
        <dbReference type="Pfam" id="PF01266"/>
    </source>
</evidence>
<accession>A0ABV8NXB6</accession>
<dbReference type="RefSeq" id="WP_217964235.1">
    <property type="nucleotide sequence ID" value="NZ_JAHTBN010000003.1"/>
</dbReference>
<keyword evidence="2" id="KW-0560">Oxidoreductase</keyword>
<comment type="caution">
    <text evidence="2">The sequence shown here is derived from an EMBL/GenBank/DDBJ whole genome shotgun (WGS) entry which is preliminary data.</text>
</comment>
<gene>
    <name evidence="2" type="ORF">ACFOY1_06090</name>
</gene>
<name>A0ABV8NXB6_9BURK</name>
<dbReference type="GO" id="GO:0016491">
    <property type="term" value="F:oxidoreductase activity"/>
    <property type="evidence" value="ECO:0007669"/>
    <property type="project" value="UniProtKB-KW"/>
</dbReference>
<dbReference type="PANTHER" id="PTHR13847:SF281">
    <property type="entry name" value="FAD DEPENDENT OXIDOREDUCTASE DOMAIN-CONTAINING PROTEIN"/>
    <property type="match status" value="1"/>
</dbReference>
<protein>
    <submittedName>
        <fullName evidence="2">NAD(P)/FAD-dependent oxidoreductase</fullName>
        <ecNumber evidence="2">1.-.-.-</ecNumber>
    </submittedName>
</protein>
<keyword evidence="3" id="KW-1185">Reference proteome</keyword>